<dbReference type="Gene3D" id="3.40.1010.10">
    <property type="entry name" value="Cobalt-precorrin-4 Transmethylase, Domain 1"/>
    <property type="match status" value="1"/>
</dbReference>
<dbReference type="GO" id="GO:0070677">
    <property type="term" value="F:rRNA (cytosine-2'-O-)-methyltransferase activity"/>
    <property type="evidence" value="ECO:0007669"/>
    <property type="project" value="UniProtKB-UniRule"/>
</dbReference>
<keyword evidence="3 6" id="KW-0489">Methyltransferase</keyword>
<keyword evidence="2 6" id="KW-0698">rRNA processing</keyword>
<comment type="subcellular location">
    <subcellularLocation>
        <location evidence="6">Cytoplasm</location>
    </subcellularLocation>
</comment>
<evidence type="ECO:0000313" key="8">
    <source>
        <dbReference type="EMBL" id="HDD35407.1"/>
    </source>
</evidence>
<dbReference type="AlphaFoldDB" id="A0A7V0NEC5"/>
<dbReference type="NCBIfam" id="TIGR00096">
    <property type="entry name" value="16S rRNA (cytidine(1402)-2'-O)-methyltransferase"/>
    <property type="match status" value="1"/>
</dbReference>
<accession>A0A7V0NEC5</accession>
<dbReference type="Pfam" id="PF00590">
    <property type="entry name" value="TP_methylase"/>
    <property type="match status" value="1"/>
</dbReference>
<dbReference type="HAMAP" id="MF_01877">
    <property type="entry name" value="16SrRNA_methyltr_I"/>
    <property type="match status" value="1"/>
</dbReference>
<dbReference type="InterPro" id="IPR035996">
    <property type="entry name" value="4pyrrol_Methylase_sf"/>
</dbReference>
<reference evidence="8" key="1">
    <citation type="journal article" date="2020" name="mSystems">
        <title>Genome- and Community-Level Interaction Insights into Carbon Utilization and Element Cycling Functions of Hydrothermarchaeota in Hydrothermal Sediment.</title>
        <authorList>
            <person name="Zhou Z."/>
            <person name="Liu Y."/>
            <person name="Xu W."/>
            <person name="Pan J."/>
            <person name="Luo Z.H."/>
            <person name="Li M."/>
        </authorList>
    </citation>
    <scope>NUCLEOTIDE SEQUENCE [LARGE SCALE GENOMIC DNA]</scope>
    <source>
        <strain evidence="8">HyVt-113</strain>
    </source>
</reference>
<dbReference type="EMBL" id="DQWQ01000057">
    <property type="protein sequence ID" value="HDD35407.1"/>
    <property type="molecule type" value="Genomic_DNA"/>
</dbReference>
<dbReference type="GO" id="GO:0005737">
    <property type="term" value="C:cytoplasm"/>
    <property type="evidence" value="ECO:0007669"/>
    <property type="project" value="UniProtKB-SubCell"/>
</dbReference>
<dbReference type="PANTHER" id="PTHR46111:SF1">
    <property type="entry name" value="RIBOSOMAL RNA SMALL SUBUNIT METHYLTRANSFERASE I"/>
    <property type="match status" value="1"/>
</dbReference>
<proteinExistence type="inferred from homology"/>
<dbReference type="InterPro" id="IPR000878">
    <property type="entry name" value="4pyrrol_Mease"/>
</dbReference>
<dbReference type="PANTHER" id="PTHR46111">
    <property type="entry name" value="RIBOSOMAL RNA SMALL SUBUNIT METHYLTRANSFERASE I"/>
    <property type="match status" value="1"/>
</dbReference>
<dbReference type="SUPFAM" id="SSF53790">
    <property type="entry name" value="Tetrapyrrole methylase"/>
    <property type="match status" value="1"/>
</dbReference>
<dbReference type="InterPro" id="IPR014777">
    <property type="entry name" value="4pyrrole_Mease_sub1"/>
</dbReference>
<comment type="caution">
    <text evidence="8">The sequence shown here is derived from an EMBL/GenBank/DDBJ whole genome shotgun (WGS) entry which is preliminary data.</text>
</comment>
<evidence type="ECO:0000256" key="5">
    <source>
        <dbReference type="ARBA" id="ARBA00022691"/>
    </source>
</evidence>
<evidence type="ECO:0000256" key="6">
    <source>
        <dbReference type="HAMAP-Rule" id="MF_01877"/>
    </source>
</evidence>
<comment type="catalytic activity">
    <reaction evidence="6">
        <text>cytidine(1402) in 16S rRNA + S-adenosyl-L-methionine = 2'-O-methylcytidine(1402) in 16S rRNA + S-adenosyl-L-homocysteine + H(+)</text>
        <dbReference type="Rhea" id="RHEA:42924"/>
        <dbReference type="Rhea" id="RHEA-COMP:10285"/>
        <dbReference type="Rhea" id="RHEA-COMP:10286"/>
        <dbReference type="ChEBI" id="CHEBI:15378"/>
        <dbReference type="ChEBI" id="CHEBI:57856"/>
        <dbReference type="ChEBI" id="CHEBI:59789"/>
        <dbReference type="ChEBI" id="CHEBI:74495"/>
        <dbReference type="ChEBI" id="CHEBI:82748"/>
        <dbReference type="EC" id="2.1.1.198"/>
    </reaction>
</comment>
<name>A0A7V0NEC5_DESA2</name>
<evidence type="ECO:0000259" key="7">
    <source>
        <dbReference type="Pfam" id="PF00590"/>
    </source>
</evidence>
<keyword evidence="4 6" id="KW-0808">Transferase</keyword>
<evidence type="ECO:0000256" key="4">
    <source>
        <dbReference type="ARBA" id="ARBA00022679"/>
    </source>
</evidence>
<dbReference type="Proteomes" id="UP000885706">
    <property type="component" value="Unassembled WGS sequence"/>
</dbReference>
<keyword evidence="5 6" id="KW-0949">S-adenosyl-L-methionine</keyword>
<dbReference type="FunFam" id="3.40.1010.10:FF:000007">
    <property type="entry name" value="Ribosomal RNA small subunit methyltransferase I"/>
    <property type="match status" value="1"/>
</dbReference>
<comment type="similarity">
    <text evidence="6">Belongs to the methyltransferase superfamily. RsmI family.</text>
</comment>
<feature type="domain" description="Tetrapyrrole methylase" evidence="7">
    <location>
        <begin position="3"/>
        <end position="203"/>
    </location>
</feature>
<dbReference type="InterPro" id="IPR014776">
    <property type="entry name" value="4pyrrole_Mease_sub2"/>
</dbReference>
<dbReference type="PIRSF" id="PIRSF005917">
    <property type="entry name" value="MTase_YraL"/>
    <property type="match status" value="1"/>
</dbReference>
<protein>
    <recommendedName>
        <fullName evidence="6">Ribosomal RNA small subunit methyltransferase I</fullName>
        <ecNumber evidence="6">2.1.1.198</ecNumber>
    </recommendedName>
    <alternativeName>
        <fullName evidence="6">16S rRNA 2'-O-ribose C1402 methyltransferase</fullName>
    </alternativeName>
    <alternativeName>
        <fullName evidence="6">rRNA (cytidine-2'-O-)-methyltransferase RsmI</fullName>
    </alternativeName>
</protein>
<comment type="function">
    <text evidence="6">Catalyzes the 2'-O-methylation of the ribose of cytidine 1402 (C1402) in 16S rRNA.</text>
</comment>
<evidence type="ECO:0000256" key="3">
    <source>
        <dbReference type="ARBA" id="ARBA00022603"/>
    </source>
</evidence>
<sequence>MAKLYVVATPIGNLEDITLRALKILKDVDIILCEDTRVTKRLLKHYKIKTPLLSYHQHSKIKRINLILQFLKEGKNLALVCDAGTPGISDPGNKLIERVIKEFGDKVKIIPIPGASAITAIASLAHFSMQKFLFVGFLPKKKQNKILNEIALSPYPVIIFESPHRIIKTLEKLYVLNPKIEVVVAKELTKYFEEVFRGNIKEVIEALKQSKIKGEFTLITKGTVPKKRELGGLEK</sequence>
<evidence type="ECO:0000256" key="2">
    <source>
        <dbReference type="ARBA" id="ARBA00022552"/>
    </source>
</evidence>
<gene>
    <name evidence="6 8" type="primary">rsmI</name>
    <name evidence="8" type="ORF">ENF30_01265</name>
</gene>
<dbReference type="InterPro" id="IPR008189">
    <property type="entry name" value="rRNA_ssu_MeTfrase_I"/>
</dbReference>
<dbReference type="CDD" id="cd11648">
    <property type="entry name" value="RsmI"/>
    <property type="match status" value="1"/>
</dbReference>
<keyword evidence="1 6" id="KW-0963">Cytoplasm</keyword>
<organism evidence="8">
    <name type="scientific">Desulfofervidus auxilii</name>
    <dbReference type="NCBI Taxonomy" id="1621989"/>
    <lineage>
        <taxon>Bacteria</taxon>
        <taxon>Pseudomonadati</taxon>
        <taxon>Thermodesulfobacteriota</taxon>
        <taxon>Candidatus Desulfofervidia</taxon>
        <taxon>Candidatus Desulfofervidales</taxon>
        <taxon>Candidatus Desulfofervidaceae</taxon>
        <taxon>Candidatus Desulfofervidus</taxon>
    </lineage>
</organism>
<evidence type="ECO:0000256" key="1">
    <source>
        <dbReference type="ARBA" id="ARBA00022490"/>
    </source>
</evidence>
<dbReference type="EC" id="2.1.1.198" evidence="6"/>
<dbReference type="Gene3D" id="3.30.950.10">
    <property type="entry name" value="Methyltransferase, Cobalt-precorrin-4 Transmethylase, Domain 2"/>
    <property type="match status" value="1"/>
</dbReference>